<keyword evidence="11" id="KW-0238">DNA-binding</keyword>
<evidence type="ECO:0000256" key="5">
    <source>
        <dbReference type="ARBA" id="ARBA00022741"/>
    </source>
</evidence>
<keyword evidence="12" id="KW-0233">DNA recombination</keyword>
<evidence type="ECO:0000256" key="15">
    <source>
        <dbReference type="ARBA" id="ARBA00034617"/>
    </source>
</evidence>
<evidence type="ECO:0000259" key="20">
    <source>
        <dbReference type="PROSITE" id="PS51194"/>
    </source>
</evidence>
<dbReference type="Gene3D" id="3.40.50.300">
    <property type="entry name" value="P-loop containing nucleotide triphosphate hydrolases"/>
    <property type="match status" value="2"/>
</dbReference>
<evidence type="ECO:0000256" key="13">
    <source>
        <dbReference type="ARBA" id="ARBA00023204"/>
    </source>
</evidence>
<dbReference type="InterPro" id="IPR004589">
    <property type="entry name" value="DNA_helicase_ATP-dep_RecQ"/>
</dbReference>
<evidence type="ECO:0000256" key="6">
    <source>
        <dbReference type="ARBA" id="ARBA00022763"/>
    </source>
</evidence>
<dbReference type="Pfam" id="PF00270">
    <property type="entry name" value="DEAD"/>
    <property type="match status" value="1"/>
</dbReference>
<dbReference type="InterPro" id="IPR044876">
    <property type="entry name" value="HRDC_dom_sf"/>
</dbReference>
<dbReference type="Gene3D" id="1.10.150.80">
    <property type="entry name" value="HRDC domain"/>
    <property type="match status" value="1"/>
</dbReference>
<keyword evidence="13" id="KW-0234">DNA repair</keyword>
<comment type="similarity">
    <text evidence="3">Belongs to the helicase family. RecQ subfamily.</text>
</comment>
<evidence type="ECO:0000256" key="10">
    <source>
        <dbReference type="ARBA" id="ARBA00022840"/>
    </source>
</evidence>
<keyword evidence="5" id="KW-0547">Nucleotide-binding</keyword>
<proteinExistence type="inferred from homology"/>
<reference evidence="22" key="1">
    <citation type="journal article" date="2019" name="Int. J. Syst. Evol. Microbiol.">
        <title>The Global Catalogue of Microorganisms (GCM) 10K type strain sequencing project: providing services to taxonomists for standard genome sequencing and annotation.</title>
        <authorList>
            <consortium name="The Broad Institute Genomics Platform"/>
            <consortium name="The Broad Institute Genome Sequencing Center for Infectious Disease"/>
            <person name="Wu L."/>
            <person name="Ma J."/>
        </authorList>
    </citation>
    <scope>NUCLEOTIDE SEQUENCE [LARGE SCALE GENOMIC DNA]</scope>
    <source>
        <strain evidence="22">JCM 17687</strain>
    </source>
</reference>
<dbReference type="SUPFAM" id="SSF47819">
    <property type="entry name" value="HRDC-like"/>
    <property type="match status" value="1"/>
</dbReference>
<dbReference type="InterPro" id="IPR011545">
    <property type="entry name" value="DEAD/DEAH_box_helicase_dom"/>
</dbReference>
<evidence type="ECO:0000256" key="1">
    <source>
        <dbReference type="ARBA" id="ARBA00001946"/>
    </source>
</evidence>
<dbReference type="InterPro" id="IPR027417">
    <property type="entry name" value="P-loop_NTPase"/>
</dbReference>
<comment type="caution">
    <text evidence="21">The sequence shown here is derived from an EMBL/GenBank/DDBJ whole genome shotgun (WGS) entry which is preliminary data.</text>
</comment>
<dbReference type="Pfam" id="PF09382">
    <property type="entry name" value="RQC"/>
    <property type="match status" value="1"/>
</dbReference>
<protein>
    <recommendedName>
        <fullName evidence="16">DNA helicase RecQ</fullName>
        <ecNumber evidence="16">5.6.2.4</ecNumber>
    </recommendedName>
</protein>
<dbReference type="InterPro" id="IPR002121">
    <property type="entry name" value="HRDC_dom"/>
</dbReference>
<dbReference type="CDD" id="cd18794">
    <property type="entry name" value="SF2_C_RecQ"/>
    <property type="match status" value="1"/>
</dbReference>
<dbReference type="GO" id="GO:0004386">
    <property type="term" value="F:helicase activity"/>
    <property type="evidence" value="ECO:0007669"/>
    <property type="project" value="UniProtKB-KW"/>
</dbReference>
<comment type="cofactor">
    <cofactor evidence="1">
        <name>Mg(2+)</name>
        <dbReference type="ChEBI" id="CHEBI:18420"/>
    </cofactor>
</comment>
<keyword evidence="22" id="KW-1185">Reference proteome</keyword>
<dbReference type="PROSITE" id="PS50967">
    <property type="entry name" value="HRDC"/>
    <property type="match status" value="1"/>
</dbReference>
<dbReference type="Gene3D" id="1.10.10.10">
    <property type="entry name" value="Winged helix-like DNA-binding domain superfamily/Winged helix DNA-binding domain"/>
    <property type="match status" value="1"/>
</dbReference>
<dbReference type="SMART" id="SM00341">
    <property type="entry name" value="HRDC"/>
    <property type="match status" value="1"/>
</dbReference>
<name>A0ABP9JJB2_9MICO</name>
<dbReference type="PANTHER" id="PTHR13710">
    <property type="entry name" value="DNA HELICASE RECQ FAMILY MEMBER"/>
    <property type="match status" value="1"/>
</dbReference>
<dbReference type="InterPro" id="IPR018982">
    <property type="entry name" value="RQC_domain"/>
</dbReference>
<evidence type="ECO:0000313" key="21">
    <source>
        <dbReference type="EMBL" id="GAA5033746.1"/>
    </source>
</evidence>
<evidence type="ECO:0000256" key="16">
    <source>
        <dbReference type="NCBIfam" id="TIGR01389"/>
    </source>
</evidence>
<evidence type="ECO:0000256" key="12">
    <source>
        <dbReference type="ARBA" id="ARBA00023172"/>
    </source>
</evidence>
<gene>
    <name evidence="21" type="primary">recQ</name>
    <name evidence="21" type="ORF">GCM10023258_33860</name>
</gene>
<evidence type="ECO:0000256" key="2">
    <source>
        <dbReference type="ARBA" id="ARBA00001947"/>
    </source>
</evidence>
<dbReference type="SMART" id="SM00487">
    <property type="entry name" value="DEXDc"/>
    <property type="match status" value="1"/>
</dbReference>
<dbReference type="RefSeq" id="WP_345508694.1">
    <property type="nucleotide sequence ID" value="NZ_BAABIW010000024.1"/>
</dbReference>
<comment type="cofactor">
    <cofactor evidence="2">
        <name>Zn(2+)</name>
        <dbReference type="ChEBI" id="CHEBI:29105"/>
    </cofactor>
</comment>
<dbReference type="Pfam" id="PF00570">
    <property type="entry name" value="HRDC"/>
    <property type="match status" value="1"/>
</dbReference>
<comment type="catalytic activity">
    <reaction evidence="15">
        <text>Couples ATP hydrolysis with the unwinding of duplex DNA by translocating in the 3'-5' direction.</text>
        <dbReference type="EC" id="5.6.2.4"/>
    </reaction>
</comment>
<dbReference type="SUPFAM" id="SSF52540">
    <property type="entry name" value="P-loop containing nucleoside triphosphate hydrolases"/>
    <property type="match status" value="2"/>
</dbReference>
<dbReference type="SMART" id="SM00490">
    <property type="entry name" value="HELICc"/>
    <property type="match status" value="1"/>
</dbReference>
<organism evidence="21 22">
    <name type="scientific">Terrabacter aeriphilus</name>
    <dbReference type="NCBI Taxonomy" id="515662"/>
    <lineage>
        <taxon>Bacteria</taxon>
        <taxon>Bacillati</taxon>
        <taxon>Actinomycetota</taxon>
        <taxon>Actinomycetes</taxon>
        <taxon>Micrococcales</taxon>
        <taxon>Intrasporangiaceae</taxon>
        <taxon>Terrabacter</taxon>
    </lineage>
</organism>
<keyword evidence="7" id="KW-0378">Hydrolase</keyword>
<dbReference type="PANTHER" id="PTHR13710:SF105">
    <property type="entry name" value="ATP-DEPENDENT DNA HELICASE Q1"/>
    <property type="match status" value="1"/>
</dbReference>
<dbReference type="EMBL" id="BAABIW010000024">
    <property type="protein sequence ID" value="GAA5033746.1"/>
    <property type="molecule type" value="Genomic_DNA"/>
</dbReference>
<evidence type="ECO:0000256" key="8">
    <source>
        <dbReference type="ARBA" id="ARBA00022806"/>
    </source>
</evidence>
<keyword evidence="10" id="KW-0067">ATP-binding</keyword>
<evidence type="ECO:0000256" key="17">
    <source>
        <dbReference type="SAM" id="MobiDB-lite"/>
    </source>
</evidence>
<keyword evidence="9" id="KW-0862">Zinc</keyword>
<evidence type="ECO:0000256" key="4">
    <source>
        <dbReference type="ARBA" id="ARBA00022723"/>
    </source>
</evidence>
<keyword evidence="8 21" id="KW-0347">Helicase</keyword>
<feature type="domain" description="HRDC" evidence="18">
    <location>
        <begin position="554"/>
        <end position="629"/>
    </location>
</feature>
<dbReference type="InterPro" id="IPR014001">
    <property type="entry name" value="Helicase_ATP-bd"/>
</dbReference>
<dbReference type="InterPro" id="IPR006293">
    <property type="entry name" value="DNA_helicase_ATP-dep_RecQ_bac"/>
</dbReference>
<dbReference type="SMART" id="SM00956">
    <property type="entry name" value="RQC"/>
    <property type="match status" value="1"/>
</dbReference>
<dbReference type="InterPro" id="IPR036388">
    <property type="entry name" value="WH-like_DNA-bd_sf"/>
</dbReference>
<keyword evidence="6" id="KW-0227">DNA damage</keyword>
<feature type="domain" description="Helicase C-terminal" evidence="20">
    <location>
        <begin position="230"/>
        <end position="385"/>
    </location>
</feature>
<dbReference type="Pfam" id="PF00271">
    <property type="entry name" value="Helicase_C"/>
    <property type="match status" value="1"/>
</dbReference>
<evidence type="ECO:0000256" key="7">
    <source>
        <dbReference type="ARBA" id="ARBA00022801"/>
    </source>
</evidence>
<feature type="compositionally biased region" description="Low complexity" evidence="17">
    <location>
        <begin position="527"/>
        <end position="553"/>
    </location>
</feature>
<evidence type="ECO:0000313" key="22">
    <source>
        <dbReference type="Proteomes" id="UP001500427"/>
    </source>
</evidence>
<feature type="domain" description="Helicase ATP-binding" evidence="19">
    <location>
        <begin position="37"/>
        <end position="209"/>
    </location>
</feature>
<dbReference type="Proteomes" id="UP001500427">
    <property type="component" value="Unassembled WGS sequence"/>
</dbReference>
<dbReference type="Pfam" id="PF16124">
    <property type="entry name" value="RecQ_Zn_bind"/>
    <property type="match status" value="1"/>
</dbReference>
<dbReference type="PROSITE" id="PS51192">
    <property type="entry name" value="HELICASE_ATP_BIND_1"/>
    <property type="match status" value="1"/>
</dbReference>
<dbReference type="InterPro" id="IPR010997">
    <property type="entry name" value="HRDC-like_sf"/>
</dbReference>
<evidence type="ECO:0000259" key="19">
    <source>
        <dbReference type="PROSITE" id="PS51192"/>
    </source>
</evidence>
<keyword evidence="4" id="KW-0479">Metal-binding</keyword>
<accession>A0ABP9JJB2</accession>
<dbReference type="PROSITE" id="PS51194">
    <property type="entry name" value="HELICASE_CTER"/>
    <property type="match status" value="1"/>
</dbReference>
<keyword evidence="14" id="KW-0413">Isomerase</keyword>
<dbReference type="EC" id="5.6.2.4" evidence="16"/>
<dbReference type="InterPro" id="IPR001650">
    <property type="entry name" value="Helicase_C-like"/>
</dbReference>
<dbReference type="InterPro" id="IPR032284">
    <property type="entry name" value="RecQ_Zn-bd"/>
</dbReference>
<evidence type="ECO:0000256" key="9">
    <source>
        <dbReference type="ARBA" id="ARBA00022833"/>
    </source>
</evidence>
<dbReference type="NCBIfam" id="TIGR00614">
    <property type="entry name" value="recQ_fam"/>
    <property type="match status" value="1"/>
</dbReference>
<evidence type="ECO:0000256" key="14">
    <source>
        <dbReference type="ARBA" id="ARBA00023235"/>
    </source>
</evidence>
<evidence type="ECO:0000256" key="11">
    <source>
        <dbReference type="ARBA" id="ARBA00023125"/>
    </source>
</evidence>
<evidence type="ECO:0000256" key="3">
    <source>
        <dbReference type="ARBA" id="ARBA00005446"/>
    </source>
</evidence>
<sequence length="629" mass="68417">MDEHLEGSEPQHEDAAACVLHDVFGFGSFRGAQREIVDRVVAGHDTVVLMPTGGGKSLCYQLPALVRPGVAVVVSPLIALMHDQVEALRLLGVRAAFWNSTSSAEESDAVRRDVRDGTIDLLYVAPERLLMPSFLRLLDDAAAGAGIALFAIDEAHCVSQWGHDFRPEYLRIAEVTARFPGVPRIALTATADALTRREIHERLRLDGAAEFVSSFDRPNIRYVVEEKSDARAQLLRFLEQGNDGGTFRGSAGIVYCQSRKRTDEISTFLRQKGFDAIAYHAGLPSEARSAAQQRFRRDEGVVVVATIAFGMGIDKPDVRFVAHVDLPKSLEGYYQETGRAGRDGEPAVAWMAYGLADVVQQRSFIRQSDGGPEHQRVDSMKLDAMLGYAEAATCRRRLLLAYFDEESGPCGNCDTCLEPPQLWDATVPAQKVLSAVVRTGQRFGAGHVIDVLLGKRTDKVASWEHDRLPTFGVGSDLPEREWRSVIRQLVARSVLSPDPGRMGALTITEAARPILDGVETVELRRLSAAPARNRSSSRSRSGGSAAGSAGDGASSADRALFELLRAERRSIADAEGVPAYVVLPDRTLWELVHARPGSQAELLTVNGIGPVKAEKYGAAFLALLADRAD</sequence>
<evidence type="ECO:0000259" key="18">
    <source>
        <dbReference type="PROSITE" id="PS50967"/>
    </source>
</evidence>
<dbReference type="NCBIfam" id="TIGR01389">
    <property type="entry name" value="recQ"/>
    <property type="match status" value="1"/>
</dbReference>
<dbReference type="CDD" id="cd17920">
    <property type="entry name" value="DEXHc_RecQ"/>
    <property type="match status" value="1"/>
</dbReference>
<feature type="region of interest" description="Disordered" evidence="17">
    <location>
        <begin position="526"/>
        <end position="553"/>
    </location>
</feature>